<evidence type="ECO:0000256" key="1">
    <source>
        <dbReference type="SAM" id="Coils"/>
    </source>
</evidence>
<proteinExistence type="predicted"/>
<accession>A0A9W6TZU8</accession>
<gene>
    <name evidence="3" type="ORF">Pfra01_000328100</name>
</gene>
<sequence>MRDIQRGYEGAQFAASESAFLIITLFVQYFEWFPLEVSVYSHFKRILEDEKQQLCAKERRCVERSDMVALSPRALMHCLTKAHIVDGFEETGIYPLCKSKMLESIIGDCPLQNEKENVVKLTAKTIIIPHTARWLERKGLDQDTIHVLSLNHWELDDLKKRKKLKTNDEKDQYVHGGCLMTADKIIELVEKKVEKKRVQLAEKKRRRKRATIALAKQKELNERKLMRLKDHQKLRRLAQNDAGKRCVPEPEPSFLALK</sequence>
<dbReference type="AlphaFoldDB" id="A0A9W6TZU8"/>
<keyword evidence="1" id="KW-0175">Coiled coil</keyword>
<evidence type="ECO:0000313" key="3">
    <source>
        <dbReference type="EMBL" id="GMF22403.1"/>
    </source>
</evidence>
<feature type="coiled-coil region" evidence="1">
    <location>
        <begin position="186"/>
        <end position="220"/>
    </location>
</feature>
<name>A0A9W6TZU8_9STRA</name>
<protein>
    <submittedName>
        <fullName evidence="3">Unnamed protein product</fullName>
    </submittedName>
</protein>
<evidence type="ECO:0000256" key="2">
    <source>
        <dbReference type="SAM" id="MobiDB-lite"/>
    </source>
</evidence>
<dbReference type="EMBL" id="BSXT01000250">
    <property type="protein sequence ID" value="GMF22403.1"/>
    <property type="molecule type" value="Genomic_DNA"/>
</dbReference>
<organism evidence="3 4">
    <name type="scientific">Phytophthora fragariaefolia</name>
    <dbReference type="NCBI Taxonomy" id="1490495"/>
    <lineage>
        <taxon>Eukaryota</taxon>
        <taxon>Sar</taxon>
        <taxon>Stramenopiles</taxon>
        <taxon>Oomycota</taxon>
        <taxon>Peronosporomycetes</taxon>
        <taxon>Peronosporales</taxon>
        <taxon>Peronosporaceae</taxon>
        <taxon>Phytophthora</taxon>
    </lineage>
</organism>
<comment type="caution">
    <text evidence="3">The sequence shown here is derived from an EMBL/GenBank/DDBJ whole genome shotgun (WGS) entry which is preliminary data.</text>
</comment>
<reference evidence="3" key="1">
    <citation type="submission" date="2023-04" db="EMBL/GenBank/DDBJ databases">
        <title>Phytophthora fragariaefolia NBRC 109709.</title>
        <authorList>
            <person name="Ichikawa N."/>
            <person name="Sato H."/>
            <person name="Tonouchi N."/>
        </authorList>
    </citation>
    <scope>NUCLEOTIDE SEQUENCE</scope>
    <source>
        <strain evidence="3">NBRC 109709</strain>
    </source>
</reference>
<keyword evidence="4" id="KW-1185">Reference proteome</keyword>
<dbReference type="Proteomes" id="UP001165121">
    <property type="component" value="Unassembled WGS sequence"/>
</dbReference>
<evidence type="ECO:0000313" key="4">
    <source>
        <dbReference type="Proteomes" id="UP001165121"/>
    </source>
</evidence>
<feature type="region of interest" description="Disordered" evidence="2">
    <location>
        <begin position="237"/>
        <end position="258"/>
    </location>
</feature>